<dbReference type="InterPro" id="IPR036634">
    <property type="entry name" value="PRD_sf"/>
</dbReference>
<dbReference type="Pfam" id="PF00874">
    <property type="entry name" value="PRD"/>
    <property type="match status" value="2"/>
</dbReference>
<feature type="domain" description="PRD" evidence="2">
    <location>
        <begin position="171"/>
        <end position="281"/>
    </location>
</feature>
<dbReference type="AlphaFoldDB" id="A0A940SQQ2"/>
<dbReference type="GO" id="GO:0003723">
    <property type="term" value="F:RNA binding"/>
    <property type="evidence" value="ECO:0007669"/>
    <property type="project" value="InterPro"/>
</dbReference>
<evidence type="ECO:0000256" key="1">
    <source>
        <dbReference type="ARBA" id="ARBA00022737"/>
    </source>
</evidence>
<feature type="domain" description="PRD" evidence="2">
    <location>
        <begin position="65"/>
        <end position="170"/>
    </location>
</feature>
<dbReference type="PROSITE" id="PS51372">
    <property type="entry name" value="PRD_2"/>
    <property type="match status" value="2"/>
</dbReference>
<gene>
    <name evidence="3" type="ORF">I6N95_02920</name>
</gene>
<dbReference type="PANTHER" id="PTHR30185">
    <property type="entry name" value="CRYPTIC BETA-GLUCOSIDE BGL OPERON ANTITERMINATOR"/>
    <property type="match status" value="1"/>
</dbReference>
<evidence type="ECO:0000313" key="3">
    <source>
        <dbReference type="EMBL" id="MBP1039957.1"/>
    </source>
</evidence>
<dbReference type="SMART" id="SM01061">
    <property type="entry name" value="CAT_RBD"/>
    <property type="match status" value="1"/>
</dbReference>
<dbReference type="SUPFAM" id="SSF63520">
    <property type="entry name" value="PTS-regulatory domain, PRD"/>
    <property type="match status" value="2"/>
</dbReference>
<dbReference type="GO" id="GO:0006355">
    <property type="term" value="P:regulation of DNA-templated transcription"/>
    <property type="evidence" value="ECO:0007669"/>
    <property type="project" value="InterPro"/>
</dbReference>
<keyword evidence="4" id="KW-1185">Reference proteome</keyword>
<dbReference type="Gene3D" id="2.30.24.10">
    <property type="entry name" value="CAT RNA-binding domain"/>
    <property type="match status" value="1"/>
</dbReference>
<keyword evidence="1" id="KW-0677">Repeat</keyword>
<dbReference type="InterPro" id="IPR004341">
    <property type="entry name" value="CAT_RNA-bd_dom"/>
</dbReference>
<dbReference type="SUPFAM" id="SSF50151">
    <property type="entry name" value="SacY-like RNA-binding domain"/>
    <property type="match status" value="1"/>
</dbReference>
<dbReference type="InterPro" id="IPR011608">
    <property type="entry name" value="PRD"/>
</dbReference>
<dbReference type="InterPro" id="IPR050661">
    <property type="entry name" value="BglG_antiterminators"/>
</dbReference>
<proteinExistence type="predicted"/>
<dbReference type="PANTHER" id="PTHR30185:SF15">
    <property type="entry name" value="CRYPTIC BETA-GLUCOSIDE BGL OPERON ANTITERMINATOR"/>
    <property type="match status" value="1"/>
</dbReference>
<dbReference type="InterPro" id="IPR036650">
    <property type="entry name" value="CAT_RNA-bd_dom_sf"/>
</dbReference>
<name>A0A940SQQ2_9ENTE</name>
<dbReference type="Pfam" id="PF03123">
    <property type="entry name" value="CAT_RBD"/>
    <property type="match status" value="1"/>
</dbReference>
<protein>
    <submittedName>
        <fullName evidence="3">PRD domain-containing protein</fullName>
    </submittedName>
</protein>
<organism evidence="3 4">
    <name type="scientific">Vagococcus allomyrinae</name>
    <dbReference type="NCBI Taxonomy" id="2794353"/>
    <lineage>
        <taxon>Bacteria</taxon>
        <taxon>Bacillati</taxon>
        <taxon>Bacillota</taxon>
        <taxon>Bacilli</taxon>
        <taxon>Lactobacillales</taxon>
        <taxon>Enterococcaceae</taxon>
        <taxon>Vagococcus</taxon>
    </lineage>
</organism>
<dbReference type="EMBL" id="JAEEGA010000002">
    <property type="protein sequence ID" value="MBP1039957.1"/>
    <property type="molecule type" value="Genomic_DNA"/>
</dbReference>
<comment type="caution">
    <text evidence="3">The sequence shown here is derived from an EMBL/GenBank/DDBJ whole genome shotgun (WGS) entry which is preliminary data.</text>
</comment>
<dbReference type="Proteomes" id="UP000674938">
    <property type="component" value="Unassembled WGS sequence"/>
</dbReference>
<accession>A0A940SQQ2</accession>
<reference evidence="3" key="1">
    <citation type="submission" date="2020-12" db="EMBL/GenBank/DDBJ databases">
        <title>Vagococcus allomyrinae sp. nov. and Enterococcus lavae sp. nov., isolated from the larvae of Allomyrina dichotoma.</title>
        <authorList>
            <person name="Lee S.D."/>
        </authorList>
    </citation>
    <scope>NUCLEOTIDE SEQUENCE</scope>
    <source>
        <strain evidence="3">BWB3-3</strain>
    </source>
</reference>
<dbReference type="Gene3D" id="1.10.1790.10">
    <property type="entry name" value="PRD domain"/>
    <property type="match status" value="2"/>
</dbReference>
<dbReference type="RefSeq" id="WP_209524859.1">
    <property type="nucleotide sequence ID" value="NZ_JAEEGA010000002.1"/>
</dbReference>
<evidence type="ECO:0000259" key="2">
    <source>
        <dbReference type="PROSITE" id="PS51372"/>
    </source>
</evidence>
<evidence type="ECO:0000313" key="4">
    <source>
        <dbReference type="Proteomes" id="UP000674938"/>
    </source>
</evidence>
<sequence length="281" mass="32613">MEFIKKINNNVAFTRDDKGVDYVVIGKGIGFQSEPGALVDESLIDRMFKAEDGGESAGSLAILTQMNSNIVDITTKVSQYAEARLGIQFDNTHYLILADHLAYGIKRQQEGIDYAPLNQWELKKLFPKEYEVAIESLALIKEEFGIELDSAEISFITNHFVNANTEYSSLRDTLKMTKLIKKIITLVEYQFQVNLDEDSFNYSKFISHLRYFILRKMNNHMFAENSIDQELIDMFQMKYPEAYRMADKIEEFLYLKEGWQLTSDEKLYLTVHVRRLTSEDN</sequence>